<organism evidence="3 4">
    <name type="scientific">Monosporascus ibericus</name>
    <dbReference type="NCBI Taxonomy" id="155417"/>
    <lineage>
        <taxon>Eukaryota</taxon>
        <taxon>Fungi</taxon>
        <taxon>Dikarya</taxon>
        <taxon>Ascomycota</taxon>
        <taxon>Pezizomycotina</taxon>
        <taxon>Sordariomycetes</taxon>
        <taxon>Xylariomycetidae</taxon>
        <taxon>Xylariales</taxon>
        <taxon>Xylariales incertae sedis</taxon>
        <taxon>Monosporascus</taxon>
    </lineage>
</organism>
<feature type="compositionally biased region" description="Low complexity" evidence="1">
    <location>
        <begin position="186"/>
        <end position="199"/>
    </location>
</feature>
<feature type="domain" description="C2H2-type" evidence="2">
    <location>
        <begin position="93"/>
        <end position="114"/>
    </location>
</feature>
<dbReference type="SMART" id="SM00355">
    <property type="entry name" value="ZnF_C2H2"/>
    <property type="match status" value="2"/>
</dbReference>
<dbReference type="Proteomes" id="UP000293360">
    <property type="component" value="Unassembled WGS sequence"/>
</dbReference>
<dbReference type="OrthoDB" id="18440at2759"/>
<dbReference type="EMBL" id="QJNU01000018">
    <property type="protein sequence ID" value="RYP10475.1"/>
    <property type="molecule type" value="Genomic_DNA"/>
</dbReference>
<accession>A0A4Q4TSP7</accession>
<keyword evidence="4" id="KW-1185">Reference proteome</keyword>
<evidence type="ECO:0000313" key="4">
    <source>
        <dbReference type="Proteomes" id="UP000293360"/>
    </source>
</evidence>
<dbReference type="PROSITE" id="PS00028">
    <property type="entry name" value="ZINC_FINGER_C2H2_1"/>
    <property type="match status" value="1"/>
</dbReference>
<name>A0A4Q4TSP7_9PEZI</name>
<dbReference type="AlphaFoldDB" id="A0A4Q4TSP7"/>
<feature type="compositionally biased region" description="Low complexity" evidence="1">
    <location>
        <begin position="14"/>
        <end position="23"/>
    </location>
</feature>
<gene>
    <name evidence="3" type="ORF">DL764_000658</name>
</gene>
<protein>
    <recommendedName>
        <fullName evidence="2">C2H2-type domain-containing protein</fullName>
    </recommendedName>
</protein>
<feature type="region of interest" description="Disordered" evidence="1">
    <location>
        <begin position="178"/>
        <end position="244"/>
    </location>
</feature>
<comment type="caution">
    <text evidence="3">The sequence shown here is derived from an EMBL/GenBank/DDBJ whole genome shotgun (WGS) entry which is preliminary data.</text>
</comment>
<feature type="compositionally biased region" description="Basic and acidic residues" evidence="1">
    <location>
        <begin position="208"/>
        <end position="221"/>
    </location>
</feature>
<proteinExistence type="predicted"/>
<sequence length="274" mass="30112">MKRSREHEEDEQDPSSGPLGPGSDSATTPPPPTTTAEVRVNKIAELDLELAPEDGESSSVVMRCSLPPHREVLPFRSYGDYEVHYSKAHVNRCVECGKNLPSEHLLGVHIEECHDAFAAVKREKGEHTYSCFVEGCDRKCRTPQKRRQHLIDKHLYPKNYFFAVTKEGVDGRRSMLLEGGHRRRASSSATSTGAPNGTARKISLRQAEASKEGAVESKSVAEQKPTQGLEAKPPAKESLDTAMEDLTGAMSALQFVPPSIRFGRGRGKSGFSKK</sequence>
<dbReference type="InterPro" id="IPR039258">
    <property type="entry name" value="ZNF511"/>
</dbReference>
<evidence type="ECO:0000259" key="2">
    <source>
        <dbReference type="PROSITE" id="PS00028"/>
    </source>
</evidence>
<dbReference type="PANTHER" id="PTHR21354">
    <property type="entry name" value="ZINC FINGER PROTEIN 511"/>
    <property type="match status" value="1"/>
</dbReference>
<evidence type="ECO:0000256" key="1">
    <source>
        <dbReference type="SAM" id="MobiDB-lite"/>
    </source>
</evidence>
<feature type="region of interest" description="Disordered" evidence="1">
    <location>
        <begin position="1"/>
        <end position="35"/>
    </location>
</feature>
<dbReference type="InterPro" id="IPR013087">
    <property type="entry name" value="Znf_C2H2_type"/>
</dbReference>
<evidence type="ECO:0000313" key="3">
    <source>
        <dbReference type="EMBL" id="RYP10475.1"/>
    </source>
</evidence>
<reference evidence="3 4" key="1">
    <citation type="submission" date="2018-06" db="EMBL/GenBank/DDBJ databases">
        <title>Complete Genomes of Monosporascus.</title>
        <authorList>
            <person name="Robinson A.J."/>
            <person name="Natvig D.O."/>
        </authorList>
    </citation>
    <scope>NUCLEOTIDE SEQUENCE [LARGE SCALE GENOMIC DNA]</scope>
    <source>
        <strain evidence="3 4">CBS 110550</strain>
    </source>
</reference>
<dbReference type="PANTHER" id="PTHR21354:SF0">
    <property type="entry name" value="ZINC FINGER PROTEIN 511"/>
    <property type="match status" value="1"/>
</dbReference>